<dbReference type="Gene3D" id="3.40.190.10">
    <property type="entry name" value="Periplasmic binding protein-like II"/>
    <property type="match status" value="2"/>
</dbReference>
<dbReference type="Proteomes" id="UP000054877">
    <property type="component" value="Unassembled WGS sequence"/>
</dbReference>
<dbReference type="Pfam" id="PF00497">
    <property type="entry name" value="SBP_bac_3"/>
    <property type="match status" value="1"/>
</dbReference>
<reference evidence="5 6" key="1">
    <citation type="submission" date="2015-11" db="EMBL/GenBank/DDBJ databases">
        <title>Genomic analysis of 38 Legionella species identifies large and diverse effector repertoires.</title>
        <authorList>
            <person name="Burstein D."/>
            <person name="Amaro F."/>
            <person name="Zusman T."/>
            <person name="Lifshitz Z."/>
            <person name="Cohen O."/>
            <person name="Gilbert J.A."/>
            <person name="Pupko T."/>
            <person name="Shuman H.A."/>
            <person name="Segal G."/>
        </authorList>
    </citation>
    <scope>NUCLEOTIDE SEQUENCE [LARGE SCALE GENOMIC DNA]</scope>
    <source>
        <strain evidence="5 6">Mt.St.Helens-9</strain>
    </source>
</reference>
<dbReference type="PANTHER" id="PTHR35936">
    <property type="entry name" value="MEMBRANE-BOUND LYTIC MUREIN TRANSGLYCOSYLASE F"/>
    <property type="match status" value="1"/>
</dbReference>
<dbReference type="SMART" id="SM00062">
    <property type="entry name" value="PBPb"/>
    <property type="match status" value="1"/>
</dbReference>
<evidence type="ECO:0000256" key="3">
    <source>
        <dbReference type="SAM" id="SignalP"/>
    </source>
</evidence>
<dbReference type="InterPro" id="IPR001638">
    <property type="entry name" value="Solute-binding_3/MltF_N"/>
</dbReference>
<dbReference type="STRING" id="452.Lspi_2706"/>
<comment type="caution">
    <text evidence="5">The sequence shown here is derived from an EMBL/GenBank/DDBJ whole genome shotgun (WGS) entry which is preliminary data.</text>
</comment>
<protein>
    <submittedName>
        <fullName evidence="5">Glutamine ABC transporter</fullName>
    </submittedName>
</protein>
<evidence type="ECO:0000259" key="4">
    <source>
        <dbReference type="SMART" id="SM00062"/>
    </source>
</evidence>
<feature type="domain" description="Solute-binding protein family 3/N-terminal" evidence="4">
    <location>
        <begin position="25"/>
        <end position="258"/>
    </location>
</feature>
<dbReference type="SUPFAM" id="SSF53850">
    <property type="entry name" value="Periplasmic binding protein-like II"/>
    <property type="match status" value="1"/>
</dbReference>
<dbReference type="RefSeq" id="WP_058484624.1">
    <property type="nucleotide sequence ID" value="NZ_CAAAII010000012.1"/>
</dbReference>
<evidence type="ECO:0000313" key="6">
    <source>
        <dbReference type="Proteomes" id="UP000054877"/>
    </source>
</evidence>
<evidence type="ECO:0000313" key="5">
    <source>
        <dbReference type="EMBL" id="KTD61086.1"/>
    </source>
</evidence>
<sequence>MFRKGLLLLLCLLSFNSFSSNNGDLLKIGILYFNPPFAEVVGSNTPIAFGFNVEIIKNICTIINKQCELVPMRFDKLLQALDNNRIDAMIVGISLMPERPENYLFSYPYFISEAVFFTLRSNQLTDLNNQTIGIVKNTLFPLSDRYDLVFKTRKEKKYLNHKDELRFKFYNNLPELLMALNTHQVNAVVLDAGAASYWINLSSRQYVQIGPVVARKSGLRIMTTKNHVQLISRINNALLEMEKDRTLLDIYRQYWGALTPSTHVQGYLIRQSPHKYQFIIPGAFND</sequence>
<dbReference type="PANTHER" id="PTHR35936:SF19">
    <property type="entry name" value="AMINO-ACID-BINDING PROTEIN YXEM-RELATED"/>
    <property type="match status" value="1"/>
</dbReference>
<name>A0A0W0YWS3_LEGSP</name>
<dbReference type="EMBL" id="LNYX01000034">
    <property type="protein sequence ID" value="KTD61086.1"/>
    <property type="molecule type" value="Genomic_DNA"/>
</dbReference>
<keyword evidence="2 3" id="KW-0732">Signal</keyword>
<dbReference type="OrthoDB" id="5638121at2"/>
<proteinExistence type="inferred from homology"/>
<keyword evidence="6" id="KW-1185">Reference proteome</keyword>
<feature type="chain" id="PRO_5006918037" evidence="3">
    <location>
        <begin position="20"/>
        <end position="286"/>
    </location>
</feature>
<evidence type="ECO:0000256" key="2">
    <source>
        <dbReference type="ARBA" id="ARBA00022729"/>
    </source>
</evidence>
<dbReference type="AlphaFoldDB" id="A0A0W0YWS3"/>
<evidence type="ECO:0000256" key="1">
    <source>
        <dbReference type="ARBA" id="ARBA00010333"/>
    </source>
</evidence>
<dbReference type="PATRIC" id="fig|452.5.peg.2996"/>
<feature type="signal peptide" evidence="3">
    <location>
        <begin position="1"/>
        <end position="19"/>
    </location>
</feature>
<gene>
    <name evidence="5" type="ORF">Lspi_2706</name>
</gene>
<comment type="similarity">
    <text evidence="1">Belongs to the bacterial solute-binding protein 3 family.</text>
</comment>
<organism evidence="5 6">
    <name type="scientific">Legionella spiritensis</name>
    <dbReference type="NCBI Taxonomy" id="452"/>
    <lineage>
        <taxon>Bacteria</taxon>
        <taxon>Pseudomonadati</taxon>
        <taxon>Pseudomonadota</taxon>
        <taxon>Gammaproteobacteria</taxon>
        <taxon>Legionellales</taxon>
        <taxon>Legionellaceae</taxon>
        <taxon>Legionella</taxon>
    </lineage>
</organism>
<accession>A0A0W0YWS3</accession>